<proteinExistence type="predicted"/>
<evidence type="ECO:0000313" key="2">
    <source>
        <dbReference type="EMBL" id="NYG38213.1"/>
    </source>
</evidence>
<dbReference type="RefSeq" id="WP_179463446.1">
    <property type="nucleotide sequence ID" value="NZ_JACBZX010000001.1"/>
</dbReference>
<dbReference type="Pfam" id="PF13338">
    <property type="entry name" value="AbiEi_4"/>
    <property type="match status" value="1"/>
</dbReference>
<gene>
    <name evidence="2" type="ORF">BJY28_002682</name>
</gene>
<sequence length="313" mass="32927">MAITEIQELAASQGGVVVTTQAGRLGADRNALRRAVSRGELLHLGRSVYALPSHVDTEASEAEQAEQRHRPLGRGLLVVYPDAVLAGRTAVVAHGLPVGPAKLGRARLERPVPRQVMTQLATIRPTSRPSVTTDVGPAVPVAAAVVQTASDDGVLPGVVAADAALHSGLLSAEELAAEVGRVDGIAGSGAACAMLHHCDGRSESVGESRLRVMCSFWGIPTVPQVEICDGGALVARADLQIEGTTVLLEFDGVVKYADGGVPALVSEKRREDRLRALGYVVVRVTWSDLSRPSLLHARIRRAVRTSQRTPAAR</sequence>
<evidence type="ECO:0000313" key="3">
    <source>
        <dbReference type="Proteomes" id="UP000592181"/>
    </source>
</evidence>
<feature type="domain" description="AbiEi antitoxin N-terminal" evidence="1">
    <location>
        <begin position="6"/>
        <end position="52"/>
    </location>
</feature>
<dbReference type="InterPro" id="IPR025159">
    <property type="entry name" value="AbiEi_N"/>
</dbReference>
<reference evidence="2 3" key="1">
    <citation type="submission" date="2020-07" db="EMBL/GenBank/DDBJ databases">
        <title>Sequencing the genomes of 1000 actinobacteria strains.</title>
        <authorList>
            <person name="Klenk H.-P."/>
        </authorList>
    </citation>
    <scope>NUCLEOTIDE SEQUENCE [LARGE SCALE GENOMIC DNA]</scope>
    <source>
        <strain evidence="2 3">DSM 24723</strain>
    </source>
</reference>
<accession>A0A852XBU8</accession>
<keyword evidence="3" id="KW-1185">Reference proteome</keyword>
<organism evidence="2 3">
    <name type="scientific">Janibacter alkaliphilus</name>
    <dbReference type="NCBI Taxonomy" id="1069963"/>
    <lineage>
        <taxon>Bacteria</taxon>
        <taxon>Bacillati</taxon>
        <taxon>Actinomycetota</taxon>
        <taxon>Actinomycetes</taxon>
        <taxon>Micrococcales</taxon>
        <taxon>Intrasporangiaceae</taxon>
        <taxon>Janibacter</taxon>
    </lineage>
</organism>
<dbReference type="AlphaFoldDB" id="A0A852XBU8"/>
<name>A0A852XBU8_9MICO</name>
<dbReference type="EMBL" id="JACBZX010000001">
    <property type="protein sequence ID" value="NYG38213.1"/>
    <property type="molecule type" value="Genomic_DNA"/>
</dbReference>
<protein>
    <recommendedName>
        <fullName evidence="1">AbiEi antitoxin N-terminal domain-containing protein</fullName>
    </recommendedName>
</protein>
<dbReference type="Proteomes" id="UP000592181">
    <property type="component" value="Unassembled WGS sequence"/>
</dbReference>
<evidence type="ECO:0000259" key="1">
    <source>
        <dbReference type="Pfam" id="PF13338"/>
    </source>
</evidence>
<comment type="caution">
    <text evidence="2">The sequence shown here is derived from an EMBL/GenBank/DDBJ whole genome shotgun (WGS) entry which is preliminary data.</text>
</comment>